<sequence length="89" mass="10305">MIAAFDRLMRKYGWPFVNCVVYLKEASLSRISSVQKIFLKEKDKGSLIAAFDRLMRKYGWPFVNCVVYLKEASLSRISSVSENFSERKG</sequence>
<protein>
    <submittedName>
        <fullName evidence="1">Uncharacterized protein</fullName>
    </submittedName>
</protein>
<reference evidence="1 2" key="1">
    <citation type="submission" date="2017-11" db="EMBL/GenBank/DDBJ databases">
        <title>Comparitive Functional Genomics of Dry Heat Resistant strains isolated from the Viking Spacecraft.</title>
        <authorList>
            <person name="Seuylemezian A."/>
            <person name="Cooper K."/>
            <person name="Vaishampayan P."/>
        </authorList>
    </citation>
    <scope>NUCLEOTIDE SEQUENCE [LARGE SCALE GENOMIC DNA]</scope>
    <source>
        <strain evidence="1 2">V1-29</strain>
    </source>
</reference>
<gene>
    <name evidence="1" type="ORF">CUU66_22295</name>
</gene>
<evidence type="ECO:0000313" key="1">
    <source>
        <dbReference type="EMBL" id="PLT27745.1"/>
    </source>
</evidence>
<dbReference type="EMBL" id="PGUY01000081">
    <property type="protein sequence ID" value="PLT27745.1"/>
    <property type="molecule type" value="Genomic_DNA"/>
</dbReference>
<evidence type="ECO:0000313" key="2">
    <source>
        <dbReference type="Proteomes" id="UP000234748"/>
    </source>
</evidence>
<comment type="caution">
    <text evidence="1">The sequence shown here is derived from an EMBL/GenBank/DDBJ whole genome shotgun (WGS) entry which is preliminary data.</text>
</comment>
<accession>A0A2N5M097</accession>
<dbReference type="Proteomes" id="UP000234748">
    <property type="component" value="Unassembled WGS sequence"/>
</dbReference>
<dbReference type="AlphaFoldDB" id="A0A2N5M097"/>
<proteinExistence type="predicted"/>
<keyword evidence="2" id="KW-1185">Reference proteome</keyword>
<dbReference type="RefSeq" id="WP_101645596.1">
    <property type="nucleotide sequence ID" value="NZ_PGUY01000081.1"/>
</dbReference>
<organism evidence="1 2">
    <name type="scientific">Peribacillus deserti</name>
    <dbReference type="NCBI Taxonomy" id="673318"/>
    <lineage>
        <taxon>Bacteria</taxon>
        <taxon>Bacillati</taxon>
        <taxon>Bacillota</taxon>
        <taxon>Bacilli</taxon>
        <taxon>Bacillales</taxon>
        <taxon>Bacillaceae</taxon>
        <taxon>Peribacillus</taxon>
    </lineage>
</organism>
<name>A0A2N5M097_9BACI</name>